<reference evidence="2 3" key="1">
    <citation type="submission" date="2019-08" db="EMBL/GenBank/DDBJ databases">
        <title>Draft genome sequence of Chryseobacterium sp. Gsoil 183.</title>
        <authorList>
            <person name="Im W.-T."/>
        </authorList>
    </citation>
    <scope>NUCLEOTIDE SEQUENCE [LARGE SCALE GENOMIC DNA]</scope>
    <source>
        <strain evidence="2 3">Gsoil 183</strain>
        <plasmid evidence="2">unnamed1</plasmid>
    </source>
</reference>
<dbReference type="OrthoDB" id="9775804at2"/>
<dbReference type="Pfam" id="PF13673">
    <property type="entry name" value="Acetyltransf_10"/>
    <property type="match status" value="1"/>
</dbReference>
<dbReference type="PANTHER" id="PTHR43233">
    <property type="entry name" value="FAMILY N-ACETYLTRANSFERASE, PUTATIVE (AFU_ORTHOLOGUE AFUA_6G03350)-RELATED"/>
    <property type="match status" value="1"/>
</dbReference>
<evidence type="ECO:0000259" key="1">
    <source>
        <dbReference type="PROSITE" id="PS51186"/>
    </source>
</evidence>
<gene>
    <name evidence="2" type="ORF">FW781_01940</name>
</gene>
<evidence type="ECO:0000313" key="3">
    <source>
        <dbReference type="Proteomes" id="UP000323884"/>
    </source>
</evidence>
<name>A0A5D8ZVX0_9FLAO</name>
<dbReference type="RefSeq" id="WP_149385880.1">
    <property type="nucleotide sequence ID" value="NZ_VTRU01000001.1"/>
</dbReference>
<dbReference type="InterPro" id="IPR000182">
    <property type="entry name" value="GNAT_dom"/>
</dbReference>
<dbReference type="PANTHER" id="PTHR43233:SF1">
    <property type="entry name" value="FAMILY N-ACETYLTRANSFERASE, PUTATIVE (AFU_ORTHOLOGUE AFUA_6G03350)-RELATED"/>
    <property type="match status" value="1"/>
</dbReference>
<dbReference type="InterPro" id="IPR016181">
    <property type="entry name" value="Acyl_CoA_acyltransferase"/>
</dbReference>
<geneLocation type="plasmid" evidence="2">
    <name>unnamed1</name>
</geneLocation>
<dbReference type="SUPFAM" id="SSF55729">
    <property type="entry name" value="Acyl-CoA N-acyltransferases (Nat)"/>
    <property type="match status" value="1"/>
</dbReference>
<protein>
    <submittedName>
        <fullName evidence="2">GNAT family N-acetyltransferase</fullName>
    </submittedName>
</protein>
<dbReference type="AlphaFoldDB" id="A0A5D8ZVX0"/>
<feature type="domain" description="N-acetyltransferase" evidence="1">
    <location>
        <begin position="10"/>
        <end position="135"/>
    </location>
</feature>
<dbReference type="GO" id="GO:0016747">
    <property type="term" value="F:acyltransferase activity, transferring groups other than amino-acyl groups"/>
    <property type="evidence" value="ECO:0007669"/>
    <property type="project" value="InterPro"/>
</dbReference>
<keyword evidence="2" id="KW-0614">Plasmid</keyword>
<dbReference type="EMBL" id="VTRU01000001">
    <property type="protein sequence ID" value="TZF98711.1"/>
    <property type="molecule type" value="Genomic_DNA"/>
</dbReference>
<comment type="caution">
    <text evidence="2">The sequence shown here is derived from an EMBL/GenBank/DDBJ whole genome shotgun (WGS) entry which is preliminary data.</text>
</comment>
<dbReference type="Gene3D" id="3.40.630.30">
    <property type="match status" value="1"/>
</dbReference>
<proteinExistence type="predicted"/>
<dbReference type="Proteomes" id="UP000323884">
    <property type="component" value="Unassembled WGS sequence"/>
</dbReference>
<organism evidence="2 3">
    <name type="scientific">Chryseobacterium panacisoli</name>
    <dbReference type="NCBI Taxonomy" id="1807141"/>
    <lineage>
        <taxon>Bacteria</taxon>
        <taxon>Pseudomonadati</taxon>
        <taxon>Bacteroidota</taxon>
        <taxon>Flavobacteriia</taxon>
        <taxon>Flavobacteriales</taxon>
        <taxon>Weeksellaceae</taxon>
        <taxon>Chryseobacterium group</taxon>
        <taxon>Chryseobacterium</taxon>
    </lineage>
</organism>
<keyword evidence="2" id="KW-0808">Transferase</keyword>
<dbReference type="InterPro" id="IPR053144">
    <property type="entry name" value="Acetyltransferase_Butenolide"/>
</dbReference>
<accession>A0A5D8ZVX0</accession>
<evidence type="ECO:0000313" key="2">
    <source>
        <dbReference type="EMBL" id="TZF98711.1"/>
    </source>
</evidence>
<sequence length="135" mass="15867">MSNIIFKINEKIEIKTIKDLFFMSNYLPISNMNDDFRLQKMFDNANLVVSAWSEDKLVGIARSLCDFSYCCYLSDICVNKEFRHLNIGKRLIEITKEHAGKECKIILHSSEDASNFYYKIGMKRISEAFIIQREY</sequence>
<dbReference type="PROSITE" id="PS51186">
    <property type="entry name" value="GNAT"/>
    <property type="match status" value="1"/>
</dbReference>
<dbReference type="CDD" id="cd04301">
    <property type="entry name" value="NAT_SF"/>
    <property type="match status" value="1"/>
</dbReference>
<keyword evidence="3" id="KW-1185">Reference proteome</keyword>